<feature type="domain" description="TonB-dependent receptor plug" evidence="3">
    <location>
        <begin position="226"/>
        <end position="328"/>
    </location>
</feature>
<keyword evidence="1" id="KW-0998">Cell outer membrane</keyword>
<dbReference type="Pfam" id="PF13715">
    <property type="entry name" value="CarbopepD_reg_2"/>
    <property type="match status" value="1"/>
</dbReference>
<dbReference type="AlphaFoldDB" id="A0A847RL36"/>
<dbReference type="InterPro" id="IPR039426">
    <property type="entry name" value="TonB-dep_rcpt-like"/>
</dbReference>
<evidence type="ECO:0000313" key="4">
    <source>
        <dbReference type="EMBL" id="NLR63813.1"/>
    </source>
</evidence>
<dbReference type="NCBIfam" id="TIGR04056">
    <property type="entry name" value="OMP_RagA_SusC"/>
    <property type="match status" value="1"/>
</dbReference>
<dbReference type="RefSeq" id="WP_168869798.1">
    <property type="nucleotide sequence ID" value="NZ_JABAIA010000001.1"/>
</dbReference>
<dbReference type="Gene3D" id="2.170.130.10">
    <property type="entry name" value="TonB-dependent receptor, plug domain"/>
    <property type="match status" value="1"/>
</dbReference>
<keyword evidence="1" id="KW-0813">Transport</keyword>
<dbReference type="EMBL" id="JABAIA010000001">
    <property type="protein sequence ID" value="NLR63813.1"/>
    <property type="molecule type" value="Genomic_DNA"/>
</dbReference>
<dbReference type="InterPro" id="IPR023996">
    <property type="entry name" value="TonB-dep_OMP_SusC/RagA"/>
</dbReference>
<evidence type="ECO:0000256" key="1">
    <source>
        <dbReference type="PROSITE-ProRule" id="PRU01360"/>
    </source>
</evidence>
<keyword evidence="1" id="KW-1134">Transmembrane beta strand</keyword>
<evidence type="ECO:0000256" key="2">
    <source>
        <dbReference type="SAM" id="SignalP"/>
    </source>
</evidence>
<dbReference type="InterPro" id="IPR012910">
    <property type="entry name" value="Plug_dom"/>
</dbReference>
<feature type="chain" id="PRO_5032825057" evidence="2">
    <location>
        <begin position="37"/>
        <end position="1115"/>
    </location>
</feature>
<proteinExistence type="inferred from homology"/>
<comment type="subcellular location">
    <subcellularLocation>
        <location evidence="1">Cell outer membrane</location>
        <topology evidence="1">Multi-pass membrane protein</topology>
    </subcellularLocation>
</comment>
<dbReference type="SUPFAM" id="SSF49464">
    <property type="entry name" value="Carboxypeptidase regulatory domain-like"/>
    <property type="match status" value="1"/>
</dbReference>
<gene>
    <name evidence="4" type="ORF">HGH92_05815</name>
</gene>
<dbReference type="GO" id="GO:0009279">
    <property type="term" value="C:cell outer membrane"/>
    <property type="evidence" value="ECO:0007669"/>
    <property type="project" value="UniProtKB-SubCell"/>
</dbReference>
<organism evidence="4 5">
    <name type="scientific">Chitinophaga varians</name>
    <dbReference type="NCBI Taxonomy" id="2202339"/>
    <lineage>
        <taxon>Bacteria</taxon>
        <taxon>Pseudomonadati</taxon>
        <taxon>Bacteroidota</taxon>
        <taxon>Chitinophagia</taxon>
        <taxon>Chitinophagales</taxon>
        <taxon>Chitinophagaceae</taxon>
        <taxon>Chitinophaga</taxon>
    </lineage>
</organism>
<dbReference type="InterPro" id="IPR037066">
    <property type="entry name" value="Plug_dom_sf"/>
</dbReference>
<evidence type="ECO:0000259" key="3">
    <source>
        <dbReference type="Pfam" id="PF07715"/>
    </source>
</evidence>
<dbReference type="Proteomes" id="UP000570474">
    <property type="component" value="Unassembled WGS sequence"/>
</dbReference>
<feature type="signal peptide" evidence="2">
    <location>
        <begin position="1"/>
        <end position="36"/>
    </location>
</feature>
<evidence type="ECO:0000313" key="5">
    <source>
        <dbReference type="Proteomes" id="UP000570474"/>
    </source>
</evidence>
<reference evidence="4 5" key="1">
    <citation type="submission" date="2020-04" db="EMBL/GenBank/DDBJ databases">
        <authorList>
            <person name="Yin C."/>
        </authorList>
    </citation>
    <scope>NUCLEOTIDE SEQUENCE [LARGE SCALE GENOMIC DNA]</scope>
    <source>
        <strain evidence="4 5">Ae27</strain>
    </source>
</reference>
<keyword evidence="5" id="KW-1185">Reference proteome</keyword>
<comment type="similarity">
    <text evidence="1">Belongs to the TonB-dependent receptor family.</text>
</comment>
<dbReference type="InterPro" id="IPR008969">
    <property type="entry name" value="CarboxyPept-like_regulatory"/>
</dbReference>
<dbReference type="NCBIfam" id="TIGR04057">
    <property type="entry name" value="SusC_RagA_signa"/>
    <property type="match status" value="1"/>
</dbReference>
<keyword evidence="1" id="KW-0472">Membrane</keyword>
<keyword evidence="2" id="KW-0732">Signal</keyword>
<comment type="caution">
    <text evidence="4">The sequence shown here is derived from an EMBL/GenBank/DDBJ whole genome shotgun (WGS) entry which is preliminary data.</text>
</comment>
<dbReference type="Pfam" id="PF07715">
    <property type="entry name" value="Plug"/>
    <property type="match status" value="1"/>
</dbReference>
<dbReference type="InterPro" id="IPR023997">
    <property type="entry name" value="TonB-dep_OMP_SusC/RagA_CS"/>
</dbReference>
<name>A0A847RL36_9BACT</name>
<dbReference type="SUPFAM" id="SSF56935">
    <property type="entry name" value="Porins"/>
    <property type="match status" value="1"/>
</dbReference>
<keyword evidence="1" id="KW-0812">Transmembrane</keyword>
<sequence>MKLSLSTIRGLTGKVMLNFLCLLLAVMPATTLRAQAPGPDNQTVNITVKQATVVEVFRIVEKQTPFRFLFDKTLEAFAARVSLQHKNIPVSQLLEELDKQTGLQFKTSGTTISVAVKNKPSQVHPGVDAPKREITGIVLDSTGEAMVGVTVSVKDGRIGTGTDVNGRYILSVPDDAILVFSLLSYRRQEIPVAGKNKINVVLQPASSSLEEVVVVGYGEQKKISLVGAQATISPKDLKQPVSNLTNSLGGRIAGMVSVQRSSELGYNDANIYIRGISTFTKGLSAPLTLVDGVPRNIANVDPEDIESFSVLKDASATAVYGVRGANGVILITTKAGKAGRPSYNIRYTEGFTQFAKLPSFADGPTYMQLSNEALKTRGSAPIYTDEAIQKTRDGSDPYLYPNVDWFKELFRDHGKVRNANANISGGSEKAVYYIGLGYYDELGLYNVDGLSKYNSSIYSKRYNVTSNITLTPSKTTTVKLGIQGYLNNVNLPATGVSDIFADAYYLTSVQIPTRYPDGKVADLRGGGLKNPWASLTQSGYANQWRSQLYSNLRLTQELPFITKGLSVTGMFSFDAYNYTSNRYTKTPDTWYATGRDADGKLMFEQTAIGTEFLAYDKSNQGERSFYNELAVNYSRSFGRHDVSGMLLYNNSDKANTYATNLETSLPYRFQGLAGRFTYGFSNKYFAELNFGYNGAENFYPDKRYGFFPSAGLGWVVSEEQFFKPVKDYVQLFKVRFSHGLVGNSNIDGRRFAYLATVASTGDYYFGKNMDQKYTGKEIGEYAVDVQWETSKKTNLGFDIQVLDESLALQVDLFKEYRSGIFLRRKSLPGYIGMINAPFGNVGIIDNKGIDASVTYNRRFGDLSVQLLGNFTYNKNEVIENDDPAWKYPWLERKGHKVDQRFGYVALGLFESDEQVRNSPRQPGDVRAGDIRYKDINGDGVIDSYDQVPIGYGDVPEIIYGFGFTLGYKSVSLSALFQGAAHVDVLLSGEGTMPFQQGLARGNLFSNITDRWTEENPRQDAFYPRLMAGSLNDNYAASSWWVKRSDYLRLKTLQLSYSLPQRLMKRIGFKSSNIFLQGVNLLTFSPFKMWDVEVGNGRGAAYSSTKSYTVGVAVNF</sequence>
<dbReference type="PROSITE" id="PS52016">
    <property type="entry name" value="TONB_DEPENDENT_REC_3"/>
    <property type="match status" value="1"/>
</dbReference>
<accession>A0A847RL36</accession>
<dbReference type="FunFam" id="2.170.130.10:FF:000003">
    <property type="entry name" value="SusC/RagA family TonB-linked outer membrane protein"/>
    <property type="match status" value="1"/>
</dbReference>
<keyword evidence="4" id="KW-0675">Receptor</keyword>
<protein>
    <submittedName>
        <fullName evidence="4">TonB-dependent receptor</fullName>
    </submittedName>
</protein>
<dbReference type="Gene3D" id="2.60.40.1120">
    <property type="entry name" value="Carboxypeptidase-like, regulatory domain"/>
    <property type="match status" value="1"/>
</dbReference>